<reference evidence="1" key="1">
    <citation type="submission" date="2023-06" db="EMBL/GenBank/DDBJ databases">
        <authorList>
            <person name="Delattre M."/>
        </authorList>
    </citation>
    <scope>NUCLEOTIDE SEQUENCE</scope>
    <source>
        <strain evidence="1">AF72</strain>
    </source>
</reference>
<dbReference type="GO" id="GO:1902884">
    <property type="term" value="P:positive regulation of response to oxidative stress"/>
    <property type="evidence" value="ECO:0007669"/>
    <property type="project" value="InterPro"/>
</dbReference>
<dbReference type="AlphaFoldDB" id="A0AA36CMX7"/>
<dbReference type="EMBL" id="CATQJA010002553">
    <property type="protein sequence ID" value="CAJ0571278.1"/>
    <property type="molecule type" value="Genomic_DNA"/>
</dbReference>
<evidence type="ECO:0000313" key="1">
    <source>
        <dbReference type="EMBL" id="CAJ0571278.1"/>
    </source>
</evidence>
<dbReference type="PANTHER" id="PTHR22900:SF5">
    <property type="entry name" value="PROTEIN CBG14245"/>
    <property type="match status" value="1"/>
</dbReference>
<comment type="caution">
    <text evidence="1">The sequence shown here is derived from an EMBL/GenBank/DDBJ whole genome shotgun (WGS) entry which is preliminary data.</text>
</comment>
<dbReference type="InterPro" id="IPR007669">
    <property type="entry name" value="Chst-1-like"/>
</dbReference>
<organism evidence="1 2">
    <name type="scientific">Mesorhabditis spiculigera</name>
    <dbReference type="NCBI Taxonomy" id="96644"/>
    <lineage>
        <taxon>Eukaryota</taxon>
        <taxon>Metazoa</taxon>
        <taxon>Ecdysozoa</taxon>
        <taxon>Nematoda</taxon>
        <taxon>Chromadorea</taxon>
        <taxon>Rhabditida</taxon>
        <taxon>Rhabditina</taxon>
        <taxon>Rhabditomorpha</taxon>
        <taxon>Rhabditoidea</taxon>
        <taxon>Rhabditidae</taxon>
        <taxon>Mesorhabditinae</taxon>
        <taxon>Mesorhabditis</taxon>
    </lineage>
</organism>
<dbReference type="Proteomes" id="UP001177023">
    <property type="component" value="Unassembled WGS sequence"/>
</dbReference>
<evidence type="ECO:0008006" key="3">
    <source>
        <dbReference type="Google" id="ProtNLM"/>
    </source>
</evidence>
<protein>
    <recommendedName>
        <fullName evidence="3">Carbohydrate sulfotransferase</fullName>
    </recommendedName>
</protein>
<dbReference type="Pfam" id="PF03567">
    <property type="entry name" value="Sulfotransfer_2"/>
    <property type="match status" value="1"/>
</dbReference>
<dbReference type="InterPro" id="IPR005331">
    <property type="entry name" value="Sulfotransferase"/>
</dbReference>
<sequence>MSTTLTATVCYLDRGERFIASNRSIHTETWETRFCGDEIDRPSNSTENISDWNLLAIVRHPLERFMSGFYDKCIVRSQEPKYAHFCYGCNGSLSCFLYKLYANARKLLTTVDFDEIDFEGRHFYPQNWFCNFLQFPHMKVIRFLNSPDEQSRLRRDFLNFLKQAQVEESQLKYIEAELHLKSPHQTRDHSKLDIYLDELLGSQELLNKFMQIFYYDFVLFGFMM</sequence>
<keyword evidence="2" id="KW-1185">Reference proteome</keyword>
<evidence type="ECO:0000313" key="2">
    <source>
        <dbReference type="Proteomes" id="UP001177023"/>
    </source>
</evidence>
<name>A0AA36CMX7_9BILA</name>
<dbReference type="GO" id="GO:0016020">
    <property type="term" value="C:membrane"/>
    <property type="evidence" value="ECO:0007669"/>
    <property type="project" value="InterPro"/>
</dbReference>
<feature type="non-terminal residue" evidence="1">
    <location>
        <position position="1"/>
    </location>
</feature>
<accession>A0AA36CMX7</accession>
<proteinExistence type="predicted"/>
<dbReference type="PANTHER" id="PTHR22900">
    <property type="entry name" value="PROTEIN CBG14245-RELATED"/>
    <property type="match status" value="1"/>
</dbReference>
<dbReference type="GO" id="GO:0047756">
    <property type="term" value="F:chondroitin 4-sulfotransferase activity"/>
    <property type="evidence" value="ECO:0007669"/>
    <property type="project" value="InterPro"/>
</dbReference>
<dbReference type="GO" id="GO:0050650">
    <property type="term" value="P:chondroitin sulfate proteoglycan biosynthetic process"/>
    <property type="evidence" value="ECO:0007669"/>
    <property type="project" value="InterPro"/>
</dbReference>
<gene>
    <name evidence="1" type="ORF">MSPICULIGERA_LOCUS9690</name>
</gene>